<keyword evidence="3" id="KW-0378">Hydrolase</keyword>
<name>A0A2N5EF56_9GAMM</name>
<dbReference type="InterPro" id="IPR017785">
    <property type="entry name" value="Choline-sulfatase"/>
</dbReference>
<dbReference type="InterPro" id="IPR000917">
    <property type="entry name" value="Sulfatase_N"/>
</dbReference>
<evidence type="ECO:0000256" key="1">
    <source>
        <dbReference type="ARBA" id="ARBA00008779"/>
    </source>
</evidence>
<protein>
    <submittedName>
        <fullName evidence="6">Choline-sulfatase</fullName>
    </submittedName>
</protein>
<dbReference type="EMBL" id="PJZF01000002">
    <property type="protein sequence ID" value="PLR41158.1"/>
    <property type="molecule type" value="Genomic_DNA"/>
</dbReference>
<dbReference type="OrthoDB" id="9803751at2"/>
<comment type="similarity">
    <text evidence="1">Belongs to the sulfatase family.</text>
</comment>
<dbReference type="Gene3D" id="3.40.720.10">
    <property type="entry name" value="Alkaline Phosphatase, subunit A"/>
    <property type="match status" value="1"/>
</dbReference>
<dbReference type="PANTHER" id="PTHR45953:SF1">
    <property type="entry name" value="IDURONATE 2-SULFATASE"/>
    <property type="match status" value="1"/>
</dbReference>
<sequence>MLINKPNIVILMADQLTAGALRTYGNNVSLTPNIDRLAEEGVVFDSAYCNSPLCAPARASLMTGQLLSKNGVFDNAAEFRADSPTFCHYLREQGYRTWLSGKMHFCGPDQLHGFDERLTTDIYPADFGWTPDWAHPERRLDWFHNMSSVLEAGECVRTNQLDFDDEALFMARQRLYDAARRPDEQPFLLLLSLTHPHDPFAIPRRYLDRFNEEDIDLPHTTAAEVESDPHSARLRAMYQLEEGLLSDAQIRRARHAYYGAMAYVDDCFGEVIRTLEETGLAEDTIVFVVADHGEMLGERGLWYKMSFFEGAVRIPFIVHNPKRFAPHRVKESVSLVDLLPTFTDLAGGGARLRQPVAPLDGHSLVPHLKGDAGPDEACGEYLAEGAVEPIVMIRCGPWKYIHSLTEAPQLYHLQQDPHERQNLAAQPAYQAQAQAFAAEVAARWNLADLDKQVRASQQKRLYLTEIAGRDAIPKWDFQPHQPASQRYIRNHQTLDEQEAFSRYPRPHQHTPGKPL</sequence>
<evidence type="ECO:0000256" key="3">
    <source>
        <dbReference type="ARBA" id="ARBA00022801"/>
    </source>
</evidence>
<dbReference type="AlphaFoldDB" id="A0A2N5EF56"/>
<dbReference type="Proteomes" id="UP000234240">
    <property type="component" value="Unassembled WGS sequence"/>
</dbReference>
<evidence type="ECO:0000313" key="7">
    <source>
        <dbReference type="Proteomes" id="UP000234240"/>
    </source>
</evidence>
<dbReference type="Pfam" id="PF12411">
    <property type="entry name" value="Choline_sulf_C"/>
    <property type="match status" value="1"/>
</dbReference>
<dbReference type="InterPro" id="IPR025863">
    <property type="entry name" value="Choline_sulf_C_dom"/>
</dbReference>
<feature type="domain" description="Choline sulfatase enzyme C-terminal" evidence="5">
    <location>
        <begin position="451"/>
        <end position="503"/>
    </location>
</feature>
<gene>
    <name evidence="6" type="primary">betC</name>
    <name evidence="6" type="ORF">CYR55_04450</name>
</gene>
<evidence type="ECO:0000259" key="4">
    <source>
        <dbReference type="Pfam" id="PF00884"/>
    </source>
</evidence>
<keyword evidence="7" id="KW-1185">Reference proteome</keyword>
<keyword evidence="2" id="KW-0479">Metal-binding</keyword>
<dbReference type="CDD" id="cd16032">
    <property type="entry name" value="choline-sulfatase"/>
    <property type="match status" value="1"/>
</dbReference>
<dbReference type="PANTHER" id="PTHR45953">
    <property type="entry name" value="IDURONATE 2-SULFATASE"/>
    <property type="match status" value="1"/>
</dbReference>
<dbReference type="FunFam" id="3.40.720.10:FF:000032">
    <property type="entry name" value="Choline sulfatase"/>
    <property type="match status" value="1"/>
</dbReference>
<comment type="caution">
    <text evidence="6">The sequence shown here is derived from an EMBL/GenBank/DDBJ whole genome shotgun (WGS) entry which is preliminary data.</text>
</comment>
<proteinExistence type="inferred from homology"/>
<dbReference type="GO" id="GO:0046872">
    <property type="term" value="F:metal ion binding"/>
    <property type="evidence" value="ECO:0007669"/>
    <property type="project" value="UniProtKB-KW"/>
</dbReference>
<dbReference type="InterPro" id="IPR024607">
    <property type="entry name" value="Sulfatase_CS"/>
</dbReference>
<dbReference type="GO" id="GO:0008484">
    <property type="term" value="F:sulfuric ester hydrolase activity"/>
    <property type="evidence" value="ECO:0007669"/>
    <property type="project" value="TreeGrafter"/>
</dbReference>
<dbReference type="PROSITE" id="PS00523">
    <property type="entry name" value="SULFATASE_1"/>
    <property type="match status" value="1"/>
</dbReference>
<organism evidence="6 7">
    <name type="scientific">Chimaeribacter californicus</name>
    <dbReference type="NCBI Taxonomy" id="2060067"/>
    <lineage>
        <taxon>Bacteria</taxon>
        <taxon>Pseudomonadati</taxon>
        <taxon>Pseudomonadota</taxon>
        <taxon>Gammaproteobacteria</taxon>
        <taxon>Enterobacterales</taxon>
        <taxon>Yersiniaceae</taxon>
        <taxon>Chimaeribacter</taxon>
    </lineage>
</organism>
<dbReference type="GO" id="GO:0005737">
    <property type="term" value="C:cytoplasm"/>
    <property type="evidence" value="ECO:0007669"/>
    <property type="project" value="TreeGrafter"/>
</dbReference>
<dbReference type="Pfam" id="PF00884">
    <property type="entry name" value="Sulfatase"/>
    <property type="match status" value="1"/>
</dbReference>
<dbReference type="RefSeq" id="WP_101814939.1">
    <property type="nucleotide sequence ID" value="NZ_PJZF01000002.1"/>
</dbReference>
<evidence type="ECO:0000313" key="6">
    <source>
        <dbReference type="EMBL" id="PLR41158.1"/>
    </source>
</evidence>
<evidence type="ECO:0000256" key="2">
    <source>
        <dbReference type="ARBA" id="ARBA00022723"/>
    </source>
</evidence>
<dbReference type="PROSITE" id="PS00149">
    <property type="entry name" value="SULFATASE_2"/>
    <property type="match status" value="1"/>
</dbReference>
<dbReference type="SUPFAM" id="SSF53649">
    <property type="entry name" value="Alkaline phosphatase-like"/>
    <property type="match status" value="1"/>
</dbReference>
<dbReference type="NCBIfam" id="TIGR03417">
    <property type="entry name" value="chol_sulfatase"/>
    <property type="match status" value="1"/>
</dbReference>
<reference evidence="6 7" key="1">
    <citation type="submission" date="2017-12" db="EMBL/GenBank/DDBJ databases">
        <title>Characterization of six clinical isolates of Enterochimera gen. nov., a novel genus of the Yersiniaciae family and the three species Enterochimera arupensis sp. nov., Enterochimera coloradensis sp. nov, and Enterochimera californica sp. nov.</title>
        <authorList>
            <person name="Rossi A."/>
            <person name="Fisher M."/>
        </authorList>
    </citation>
    <scope>NUCLEOTIDE SEQUENCE [LARGE SCALE GENOMIC DNA]</scope>
    <source>
        <strain evidence="7">2015-Iso6</strain>
    </source>
</reference>
<accession>A0A2N5EF56</accession>
<dbReference type="InterPro" id="IPR017850">
    <property type="entry name" value="Alkaline_phosphatase_core_sf"/>
</dbReference>
<evidence type="ECO:0000259" key="5">
    <source>
        <dbReference type="Pfam" id="PF12411"/>
    </source>
</evidence>
<feature type="domain" description="Sulfatase N-terminal" evidence="4">
    <location>
        <begin position="6"/>
        <end position="347"/>
    </location>
</feature>